<organism evidence="2 3">
    <name type="scientific">Undibacterium danionis</name>
    <dbReference type="NCBI Taxonomy" id="1812100"/>
    <lineage>
        <taxon>Bacteria</taxon>
        <taxon>Pseudomonadati</taxon>
        <taxon>Pseudomonadota</taxon>
        <taxon>Betaproteobacteria</taxon>
        <taxon>Burkholderiales</taxon>
        <taxon>Oxalobacteraceae</taxon>
        <taxon>Undibacterium</taxon>
    </lineage>
</organism>
<dbReference type="SUPFAM" id="SSF53335">
    <property type="entry name" value="S-adenosyl-L-methionine-dependent methyltransferases"/>
    <property type="match status" value="1"/>
</dbReference>
<dbReference type="EMBL" id="JBHLXJ010000017">
    <property type="protein sequence ID" value="MFC0351330.1"/>
    <property type="molecule type" value="Genomic_DNA"/>
</dbReference>
<dbReference type="GO" id="GO:0061542">
    <property type="term" value="F:3-demethylubiquinol 3-O-methyltransferase activity"/>
    <property type="evidence" value="ECO:0007669"/>
    <property type="project" value="UniProtKB-EC"/>
</dbReference>
<dbReference type="Gene3D" id="3.40.50.150">
    <property type="entry name" value="Vaccinia Virus protein VP39"/>
    <property type="match status" value="1"/>
</dbReference>
<gene>
    <name evidence="2" type="ORF">ACFFJH_16035</name>
</gene>
<feature type="domain" description="Methyltransferase" evidence="1">
    <location>
        <begin position="51"/>
        <end position="129"/>
    </location>
</feature>
<dbReference type="GO" id="GO:0102208">
    <property type="term" value="F:2-polyprenyl-6-hydroxyphenol methylase activity"/>
    <property type="evidence" value="ECO:0007669"/>
    <property type="project" value="UniProtKB-EC"/>
</dbReference>
<evidence type="ECO:0000313" key="2">
    <source>
        <dbReference type="EMBL" id="MFC0351330.1"/>
    </source>
</evidence>
<accession>A0ABV6IIM6</accession>
<dbReference type="GO" id="GO:0032259">
    <property type="term" value="P:methylation"/>
    <property type="evidence" value="ECO:0007669"/>
    <property type="project" value="UniProtKB-KW"/>
</dbReference>
<dbReference type="InterPro" id="IPR041698">
    <property type="entry name" value="Methyltransf_25"/>
</dbReference>
<dbReference type="EC" id="2.1.1.64" evidence="2"/>
<dbReference type="EC" id="2.1.1.222" evidence="2"/>
<reference evidence="2 3" key="1">
    <citation type="submission" date="2024-09" db="EMBL/GenBank/DDBJ databases">
        <authorList>
            <person name="Sun Q."/>
            <person name="Mori K."/>
        </authorList>
    </citation>
    <scope>NUCLEOTIDE SEQUENCE [LARGE SCALE GENOMIC DNA]</scope>
    <source>
        <strain evidence="2 3">CCM 8677</strain>
    </source>
</reference>
<proteinExistence type="predicted"/>
<dbReference type="Pfam" id="PF13649">
    <property type="entry name" value="Methyltransf_25"/>
    <property type="match status" value="1"/>
</dbReference>
<dbReference type="RefSeq" id="WP_390213950.1">
    <property type="nucleotide sequence ID" value="NZ_JBHLXJ010000017.1"/>
</dbReference>
<keyword evidence="2" id="KW-0808">Transferase</keyword>
<evidence type="ECO:0000313" key="3">
    <source>
        <dbReference type="Proteomes" id="UP001589844"/>
    </source>
</evidence>
<dbReference type="CDD" id="cd02440">
    <property type="entry name" value="AdoMet_MTases"/>
    <property type="match status" value="1"/>
</dbReference>
<dbReference type="InterPro" id="IPR029063">
    <property type="entry name" value="SAM-dependent_MTases_sf"/>
</dbReference>
<evidence type="ECO:0000259" key="1">
    <source>
        <dbReference type="Pfam" id="PF13649"/>
    </source>
</evidence>
<keyword evidence="3" id="KW-1185">Reference proteome</keyword>
<sequence>MDLIEKATVQAFHRDRLGQDDLRALGYRNNDSQQKRFQALTAWGDMSGCSILDLGCGYGDLKLFLDQHYYDFIYLGIDFLKEFVDEATQRFATHLNTQFFQSDFLTAGLPKVDIAIACGSLNYRSNNSLHPWQMISRMWEIANKGVIFNLLDVHHFADDQVLCGYEPAQVLHFCQQLDPDAKLHTGYLSDDFTVFMRK</sequence>
<name>A0ABV6IIM6_9BURK</name>
<keyword evidence="2" id="KW-0489">Methyltransferase</keyword>
<comment type="caution">
    <text evidence="2">The sequence shown here is derived from an EMBL/GenBank/DDBJ whole genome shotgun (WGS) entry which is preliminary data.</text>
</comment>
<dbReference type="Proteomes" id="UP001589844">
    <property type="component" value="Unassembled WGS sequence"/>
</dbReference>
<protein>
    <submittedName>
        <fullName evidence="2">Class I SAM-dependent methyltransferase</fullName>
        <ecNumber evidence="2">2.1.1.222</ecNumber>
        <ecNumber evidence="2">2.1.1.64</ecNumber>
    </submittedName>
</protein>